<gene>
    <name evidence="2" type="ORF">niasHS_005315</name>
</gene>
<proteinExistence type="predicted"/>
<comment type="caution">
    <text evidence="2">The sequence shown here is derived from an EMBL/GenBank/DDBJ whole genome shotgun (WGS) entry which is preliminary data.</text>
</comment>
<evidence type="ECO:0000313" key="3">
    <source>
        <dbReference type="Proteomes" id="UP001620645"/>
    </source>
</evidence>
<evidence type="ECO:0000313" key="2">
    <source>
        <dbReference type="EMBL" id="KAL3087076.1"/>
    </source>
</evidence>
<feature type="signal peptide" evidence="1">
    <location>
        <begin position="1"/>
        <end position="26"/>
    </location>
</feature>
<reference evidence="2 3" key="1">
    <citation type="submission" date="2024-10" db="EMBL/GenBank/DDBJ databases">
        <authorList>
            <person name="Kim D."/>
        </authorList>
    </citation>
    <scope>NUCLEOTIDE SEQUENCE [LARGE SCALE GENOMIC DNA]</scope>
    <source>
        <strain evidence="2">Taebaek</strain>
    </source>
</reference>
<organism evidence="2 3">
    <name type="scientific">Heterodera schachtii</name>
    <name type="common">Sugarbeet cyst nematode worm</name>
    <name type="synonym">Tylenchus schachtii</name>
    <dbReference type="NCBI Taxonomy" id="97005"/>
    <lineage>
        <taxon>Eukaryota</taxon>
        <taxon>Metazoa</taxon>
        <taxon>Ecdysozoa</taxon>
        <taxon>Nematoda</taxon>
        <taxon>Chromadorea</taxon>
        <taxon>Rhabditida</taxon>
        <taxon>Tylenchina</taxon>
        <taxon>Tylenchomorpha</taxon>
        <taxon>Tylenchoidea</taxon>
        <taxon>Heteroderidae</taxon>
        <taxon>Heteroderinae</taxon>
        <taxon>Heterodera</taxon>
    </lineage>
</organism>
<dbReference type="EMBL" id="JBICCN010000185">
    <property type="protein sequence ID" value="KAL3087076.1"/>
    <property type="molecule type" value="Genomic_DNA"/>
</dbReference>
<protein>
    <recommendedName>
        <fullName evidence="4">C6 domain-containing protein</fullName>
    </recommendedName>
</protein>
<keyword evidence="1" id="KW-0732">Signal</keyword>
<dbReference type="AlphaFoldDB" id="A0ABD2J8Y0"/>
<feature type="chain" id="PRO_5044826545" description="C6 domain-containing protein" evidence="1">
    <location>
        <begin position="27"/>
        <end position="171"/>
    </location>
</feature>
<accession>A0ABD2J8Y0</accession>
<dbReference type="Proteomes" id="UP001620645">
    <property type="component" value="Unassembled WGS sequence"/>
</dbReference>
<name>A0ABD2J8Y0_HETSC</name>
<sequence length="171" mass="17405">MHFPRLYCANRVLLLVAMTMAAVVNACTPTASGSDEFTLGSETSPPVKLEGGKAIVSGVLADCTQCQHPLPVRRLVINSRAITQTANAGGGVGTLPNGGSRCISLALQCVGNGTETAVILTYYNMTSDDVGSSTFGSGQLSTMLECTAGGQWTTAGGGNGTNVAELECISA</sequence>
<evidence type="ECO:0000256" key="1">
    <source>
        <dbReference type="SAM" id="SignalP"/>
    </source>
</evidence>
<evidence type="ECO:0008006" key="4">
    <source>
        <dbReference type="Google" id="ProtNLM"/>
    </source>
</evidence>
<keyword evidence="3" id="KW-1185">Reference proteome</keyword>